<dbReference type="AlphaFoldDB" id="A0A255EMT1"/>
<dbReference type="RefSeq" id="WP_094455151.1">
    <property type="nucleotide sequence ID" value="NZ_NMVJ01000009.1"/>
</dbReference>
<name>A0A255EMT1_9ACTN</name>
<dbReference type="Pfam" id="PF09344">
    <property type="entry name" value="Cas_CT1975"/>
    <property type="match status" value="1"/>
</dbReference>
<dbReference type="Proteomes" id="UP000216300">
    <property type="component" value="Unassembled WGS sequence"/>
</dbReference>
<sequence length="362" mass="39226">MANLYVNLHVLQDVPPSNLNRDDSGSPKSARYGGVERLRVSSQAWKRAIRLDFLADIDRQSLGVRTRRVNETIREALNESGVPADVAASLTVEILAQIGIKAGKKDDETAYLLFFSRPQVVELVEATHRRPDLWEDPKALAEAIRVREALGHGHSLDVALFGRMVADLPAINVDAAVQVSHALATHAAPTQFDYFTAVDDAQESDETGAGMIGTVEFNSATLYRYAALSVPALIDNMGESEPAVAGVEQFVRSFVRSMPTGKQNTFAAHTRPGLVLIEVRDDRPVNYMSAFEEPVLADGRGYLAQSVARLNEFVGTESDRWGDQPLLRINSAAAGLEVGALGSTGTMDELLKAVRAAVDEAS</sequence>
<keyword evidence="2" id="KW-1185">Reference proteome</keyword>
<accession>A0A255EMT1</accession>
<comment type="caution">
    <text evidence="1">The sequence shown here is derived from an EMBL/GenBank/DDBJ whole genome shotgun (WGS) entry which is preliminary data.</text>
</comment>
<proteinExistence type="predicted"/>
<gene>
    <name evidence="1" type="primary">cas7e</name>
    <name evidence="1" type="ORF">CGZ91_11035</name>
</gene>
<evidence type="ECO:0000313" key="2">
    <source>
        <dbReference type="Proteomes" id="UP000216300"/>
    </source>
</evidence>
<dbReference type="NCBIfam" id="TIGR01869">
    <property type="entry name" value="casC_Cse4"/>
    <property type="match status" value="1"/>
</dbReference>
<protein>
    <submittedName>
        <fullName evidence="1">Type I-E CRISPR-associated protein Cas7/Cse4/CasC</fullName>
    </submittedName>
</protein>
<dbReference type="InterPro" id="IPR010148">
    <property type="entry name" value="CRISPR-assoc_prot_CT1975"/>
</dbReference>
<dbReference type="EMBL" id="NMVJ01000009">
    <property type="protein sequence ID" value="OYN89423.1"/>
    <property type="molecule type" value="Genomic_DNA"/>
</dbReference>
<reference evidence="1 2" key="1">
    <citation type="submission" date="2017-07" db="EMBL/GenBank/DDBJ databases">
        <title>Draft whole genome sequences of clinical Proprionibacteriaceae strains.</title>
        <authorList>
            <person name="Bernier A.-M."/>
            <person name="Bernard K."/>
            <person name="Domingo M.-C."/>
        </authorList>
    </citation>
    <scope>NUCLEOTIDE SEQUENCE [LARGE SCALE GENOMIC DNA]</scope>
    <source>
        <strain evidence="1 2">NML 150081</strain>
    </source>
</reference>
<dbReference type="OrthoDB" id="5291250at2"/>
<organism evidence="1 2">
    <name type="scientific">Parenemella sanctibonifatiensis</name>
    <dbReference type="NCBI Taxonomy" id="2016505"/>
    <lineage>
        <taxon>Bacteria</taxon>
        <taxon>Bacillati</taxon>
        <taxon>Actinomycetota</taxon>
        <taxon>Actinomycetes</taxon>
        <taxon>Propionibacteriales</taxon>
        <taxon>Propionibacteriaceae</taxon>
        <taxon>Parenemella</taxon>
    </lineage>
</organism>
<evidence type="ECO:0000313" key="1">
    <source>
        <dbReference type="EMBL" id="OYN89423.1"/>
    </source>
</evidence>